<sequence>MSDESGTVAAVSRNEAYTFTKPNRDEIVLVAGLGVEGDVHAGVTVRHRGRVAADPYQPNLRQVHLIHAELFEEVASKGFHVPAGGLGENVTTRGINLLGLPRGTILRFGRQPSKASSPGLAETSAAEAAVTAGAVTAGAVTAGAVTAGAVTAGAVTAGAVTAGALTGEALTGVSVPTGPAAMGGPVGAVLAAAEAATLDEATARAAAAVAAAVERDAVAAGMAEDPRPAVVVAGLRNPCAQINGFRAGLLKEVLSRDEEGHPVRKAGVMGVVLRGGPIRPGDPIAVELPPGEHGPLERV</sequence>
<dbReference type="Gene3D" id="2.40.33.20">
    <property type="entry name" value="PK beta-barrel domain-like"/>
    <property type="match status" value="1"/>
</dbReference>
<dbReference type="InterPro" id="IPR005302">
    <property type="entry name" value="MoCF_Sase_C"/>
</dbReference>
<feature type="domain" description="MOSC" evidence="1">
    <location>
        <begin position="22"/>
        <end position="287"/>
    </location>
</feature>
<comment type="caution">
    <text evidence="2">The sequence shown here is derived from an EMBL/GenBank/DDBJ whole genome shotgun (WGS) entry which is preliminary data.</text>
</comment>
<name>A0A2T0KIE5_9ACTN</name>
<dbReference type="InterPro" id="IPR052716">
    <property type="entry name" value="MOSC_domain"/>
</dbReference>
<dbReference type="EMBL" id="PVMZ01000003">
    <property type="protein sequence ID" value="PRX23301.1"/>
    <property type="molecule type" value="Genomic_DNA"/>
</dbReference>
<dbReference type="GO" id="GO:0030170">
    <property type="term" value="F:pyridoxal phosphate binding"/>
    <property type="evidence" value="ECO:0007669"/>
    <property type="project" value="InterPro"/>
</dbReference>
<evidence type="ECO:0000259" key="1">
    <source>
        <dbReference type="PROSITE" id="PS51340"/>
    </source>
</evidence>
<proteinExistence type="predicted"/>
<dbReference type="PROSITE" id="PS51340">
    <property type="entry name" value="MOSC"/>
    <property type="match status" value="1"/>
</dbReference>
<dbReference type="PANTHER" id="PTHR36930:SF1">
    <property type="entry name" value="MOSC DOMAIN-CONTAINING PROTEIN"/>
    <property type="match status" value="1"/>
</dbReference>
<evidence type="ECO:0000313" key="2">
    <source>
        <dbReference type="EMBL" id="PRX23301.1"/>
    </source>
</evidence>
<reference evidence="2 3" key="1">
    <citation type="submission" date="2018-03" db="EMBL/GenBank/DDBJ databases">
        <title>Genomic Encyclopedia of Archaeal and Bacterial Type Strains, Phase II (KMG-II): from individual species to whole genera.</title>
        <authorList>
            <person name="Goeker M."/>
        </authorList>
    </citation>
    <scope>NUCLEOTIDE SEQUENCE [LARGE SCALE GENOMIC DNA]</scope>
    <source>
        <strain evidence="2 3">DSM 43146</strain>
    </source>
</reference>
<keyword evidence="3" id="KW-1185">Reference proteome</keyword>
<dbReference type="Proteomes" id="UP000239415">
    <property type="component" value="Unassembled WGS sequence"/>
</dbReference>
<dbReference type="InterPro" id="IPR011037">
    <property type="entry name" value="Pyrv_Knase-like_insert_dom_sf"/>
</dbReference>
<dbReference type="GO" id="GO:0003824">
    <property type="term" value="F:catalytic activity"/>
    <property type="evidence" value="ECO:0007669"/>
    <property type="project" value="InterPro"/>
</dbReference>
<protein>
    <recommendedName>
        <fullName evidence="1">MOSC domain-containing protein</fullName>
    </recommendedName>
</protein>
<dbReference type="PANTHER" id="PTHR36930">
    <property type="entry name" value="METAL-SULFUR CLUSTER BIOSYNTHESIS PROTEINS YUAD-RELATED"/>
    <property type="match status" value="1"/>
</dbReference>
<organism evidence="2 3">
    <name type="scientific">Actinoplanes italicus</name>
    <dbReference type="NCBI Taxonomy" id="113567"/>
    <lineage>
        <taxon>Bacteria</taxon>
        <taxon>Bacillati</taxon>
        <taxon>Actinomycetota</taxon>
        <taxon>Actinomycetes</taxon>
        <taxon>Micromonosporales</taxon>
        <taxon>Micromonosporaceae</taxon>
        <taxon>Actinoplanes</taxon>
    </lineage>
</organism>
<evidence type="ECO:0000313" key="3">
    <source>
        <dbReference type="Proteomes" id="UP000239415"/>
    </source>
</evidence>
<dbReference type="AlphaFoldDB" id="A0A2T0KIE5"/>
<accession>A0A2T0KIE5</accession>
<dbReference type="RefSeq" id="WP_106316523.1">
    <property type="nucleotide sequence ID" value="NZ_BOMO01000038.1"/>
</dbReference>
<dbReference type="OrthoDB" id="9786134at2"/>
<gene>
    <name evidence="2" type="ORF">CLV67_10345</name>
</gene>
<dbReference type="SUPFAM" id="SSF50800">
    <property type="entry name" value="PK beta-barrel domain-like"/>
    <property type="match status" value="2"/>
</dbReference>
<dbReference type="GO" id="GO:0030151">
    <property type="term" value="F:molybdenum ion binding"/>
    <property type="evidence" value="ECO:0007669"/>
    <property type="project" value="InterPro"/>
</dbReference>